<dbReference type="PANTHER" id="PTHR30443">
    <property type="entry name" value="INNER MEMBRANE PROTEIN"/>
    <property type="match status" value="1"/>
</dbReference>
<feature type="transmembrane region" description="Helical" evidence="8">
    <location>
        <begin position="49"/>
        <end position="66"/>
    </location>
</feature>
<name>A0A388SBB6_9BURK</name>
<evidence type="ECO:0000259" key="9">
    <source>
        <dbReference type="Pfam" id="PF00884"/>
    </source>
</evidence>
<feature type="transmembrane region" description="Helical" evidence="8">
    <location>
        <begin position="16"/>
        <end position="37"/>
    </location>
</feature>
<evidence type="ECO:0000256" key="7">
    <source>
        <dbReference type="ARBA" id="ARBA00038481"/>
    </source>
</evidence>
<evidence type="ECO:0000313" key="11">
    <source>
        <dbReference type="Proteomes" id="UP000266091"/>
    </source>
</evidence>
<keyword evidence="2" id="KW-1003">Cell membrane</keyword>
<dbReference type="InterPro" id="IPR000917">
    <property type="entry name" value="Sulfatase_N"/>
</dbReference>
<reference evidence="10 11" key="1">
    <citation type="journal article" date="2018" name="Int. J. Syst. Evol. Microbiol.">
        <title>Mesosutterella multiformis gen. nov., sp. nov., a member of the family Sutterellaceae and Sutterella megalosphaeroides sp. nov., isolated from human faeces.</title>
        <authorList>
            <person name="Sakamoto M."/>
            <person name="Ikeyama N."/>
            <person name="Kunihiro T."/>
            <person name="Iino T."/>
            <person name="Yuki M."/>
            <person name="Ohkuma M."/>
        </authorList>
    </citation>
    <scope>NUCLEOTIDE SEQUENCE [LARGE SCALE GENOMIC DNA]</scope>
    <source>
        <strain evidence="10 11">4NBBH2</strain>
    </source>
</reference>
<keyword evidence="5 8" id="KW-1133">Transmembrane helix</keyword>
<dbReference type="CDD" id="cd16017">
    <property type="entry name" value="LptA"/>
    <property type="match status" value="1"/>
</dbReference>
<comment type="caution">
    <text evidence="10">The sequence shown here is derived from an EMBL/GenBank/DDBJ whole genome shotgun (WGS) entry which is preliminary data.</text>
</comment>
<dbReference type="GO" id="GO:0005886">
    <property type="term" value="C:plasma membrane"/>
    <property type="evidence" value="ECO:0007669"/>
    <property type="project" value="UniProtKB-SubCell"/>
</dbReference>
<feature type="transmembrane region" description="Helical" evidence="8">
    <location>
        <begin position="121"/>
        <end position="140"/>
    </location>
</feature>
<keyword evidence="11" id="KW-1185">Reference proteome</keyword>
<dbReference type="Gene3D" id="3.40.720.10">
    <property type="entry name" value="Alkaline Phosphatase, subunit A"/>
    <property type="match status" value="1"/>
</dbReference>
<dbReference type="Proteomes" id="UP000266091">
    <property type="component" value="Unassembled WGS sequence"/>
</dbReference>
<accession>A0A401LJQ1</accession>
<dbReference type="GO" id="GO:0016776">
    <property type="term" value="F:phosphotransferase activity, phosphate group as acceptor"/>
    <property type="evidence" value="ECO:0007669"/>
    <property type="project" value="TreeGrafter"/>
</dbReference>
<dbReference type="RefSeq" id="WP_116269876.1">
    <property type="nucleotide sequence ID" value="NZ_BGZJ01000001.1"/>
</dbReference>
<evidence type="ECO:0000256" key="6">
    <source>
        <dbReference type="ARBA" id="ARBA00023136"/>
    </source>
</evidence>
<feature type="transmembrane region" description="Helical" evidence="8">
    <location>
        <begin position="73"/>
        <end position="94"/>
    </location>
</feature>
<comment type="similarity">
    <text evidence="7">Belongs to the phosphoethanolamine transferase family.</text>
</comment>
<dbReference type="AlphaFoldDB" id="A0A388SBB6"/>
<dbReference type="InterPro" id="IPR040423">
    <property type="entry name" value="PEA_transferase"/>
</dbReference>
<evidence type="ECO:0000256" key="8">
    <source>
        <dbReference type="SAM" id="Phobius"/>
    </source>
</evidence>
<dbReference type="OrthoDB" id="9786870at2"/>
<evidence type="ECO:0000256" key="5">
    <source>
        <dbReference type="ARBA" id="ARBA00022989"/>
    </source>
</evidence>
<dbReference type="InterPro" id="IPR017850">
    <property type="entry name" value="Alkaline_phosphatase_core_sf"/>
</dbReference>
<dbReference type="InterPro" id="IPR058130">
    <property type="entry name" value="PEA_transf_C"/>
</dbReference>
<evidence type="ECO:0000256" key="3">
    <source>
        <dbReference type="ARBA" id="ARBA00022679"/>
    </source>
</evidence>
<organism evidence="10 11">
    <name type="scientific">Mesosutterella multiformis</name>
    <dbReference type="NCBI Taxonomy" id="2259133"/>
    <lineage>
        <taxon>Bacteria</taxon>
        <taxon>Pseudomonadati</taxon>
        <taxon>Pseudomonadota</taxon>
        <taxon>Betaproteobacteria</taxon>
        <taxon>Burkholderiales</taxon>
        <taxon>Sutterellaceae</taxon>
        <taxon>Mesosutterella</taxon>
    </lineage>
</organism>
<comment type="subcellular location">
    <subcellularLocation>
        <location evidence="1">Cell membrane</location>
        <topology evidence="1">Multi-pass membrane protein</topology>
    </subcellularLocation>
</comment>
<proteinExistence type="inferred from homology"/>
<evidence type="ECO:0000256" key="2">
    <source>
        <dbReference type="ARBA" id="ARBA00022475"/>
    </source>
</evidence>
<dbReference type="EMBL" id="BGZJ01000001">
    <property type="protein sequence ID" value="GBO93506.1"/>
    <property type="molecule type" value="Genomic_DNA"/>
</dbReference>
<feature type="transmembrane region" description="Helical" evidence="8">
    <location>
        <begin position="152"/>
        <end position="170"/>
    </location>
</feature>
<evidence type="ECO:0000313" key="10">
    <source>
        <dbReference type="EMBL" id="GBO93506.1"/>
    </source>
</evidence>
<protein>
    <submittedName>
        <fullName evidence="10">Cytochrome C biogenesis protein CcmE</fullName>
    </submittedName>
</protein>
<accession>A0A388SBB6</accession>
<gene>
    <name evidence="10" type="ORF">MESMUL_08600</name>
</gene>
<keyword evidence="3" id="KW-0808">Transferase</keyword>
<dbReference type="Pfam" id="PF00884">
    <property type="entry name" value="Sulfatase"/>
    <property type="match status" value="1"/>
</dbReference>
<keyword evidence="6 8" id="KW-0472">Membrane</keyword>
<keyword evidence="4 8" id="KW-0812">Transmembrane</keyword>
<evidence type="ECO:0000256" key="1">
    <source>
        <dbReference type="ARBA" id="ARBA00004651"/>
    </source>
</evidence>
<dbReference type="GO" id="GO:0009244">
    <property type="term" value="P:lipopolysaccharide core region biosynthetic process"/>
    <property type="evidence" value="ECO:0007669"/>
    <property type="project" value="TreeGrafter"/>
</dbReference>
<dbReference type="SUPFAM" id="SSF53649">
    <property type="entry name" value="Alkaline phosphatase-like"/>
    <property type="match status" value="1"/>
</dbReference>
<evidence type="ECO:0000256" key="4">
    <source>
        <dbReference type="ARBA" id="ARBA00022692"/>
    </source>
</evidence>
<dbReference type="PANTHER" id="PTHR30443:SF4">
    <property type="entry name" value="PHOSPHOETHANOLAMINE TRANSFERASE OPGE-RELATED"/>
    <property type="match status" value="1"/>
</dbReference>
<sequence>MLSTIRNFLRSLDRSPLAWPIAIAGALIFALMLPAAMGLTYGDHTLREFWDWKNILFVILTLFTLSQWKISRWFIAIPLVLIFGCYLPAGILYGKPSILVAIALMQTTPAETQEFLMNTPWQLFAEAIGFIFAGLAAIHFFGQVKIPRKTGFVTGLAACAIAWFVSYGSGKTYDQIQTASFFHSFGTTMWYSAEELREEANALPPSWKVTSAEPQYKTYVVIIGESQRRDYASVYGYPLDTTPYLNRANGTFFSNFIAPGGNTGISLPRLLSYNTPGTDRYSKENNIVTLANAAGFDTWWISNQGRGGAFDNPIAQIGVRSHHTVWLKGNYADANVDDDMLLPKIRAALKQEAGSSKPRVLFVHLMGSHPTFCTRLSGRPAAFDVGDSAMDCYLTTYRMMDSFVERTVDLLKANAGGSWSLVYFADHGLSMEKKPGTDSGKELEHGYDHRQNYEVPFFRISSDSHGHQVNPAYRTGFRMLEGLADWMGIRVSNENIRHAPEFWSEGSDTKIRVFGDRQYNELPEDPAIRFRSK</sequence>
<feature type="domain" description="Sulfatase N-terminal" evidence="9">
    <location>
        <begin position="217"/>
        <end position="489"/>
    </location>
</feature>